<accession>A0A136II54</accession>
<sequence length="108" mass="11429">MQRANQQQEVVHSSPPPPHRGPCIVVLSVLPVSEDVLVTCVRSLLPSDRLRFAAPSAAYRSVVCVGEACHRQGCSKIIAGVLGLAPTFGCVRSIVAAQVALSRNLIVC</sequence>
<dbReference type="InParanoid" id="A0A136II54"/>
<reference evidence="3" key="1">
    <citation type="submission" date="2016-02" db="EMBL/GenBank/DDBJ databases">
        <title>Draft genome sequence of Microdochium bolleyi, a fungal endophyte of beachgrass.</title>
        <authorList>
            <consortium name="DOE Joint Genome Institute"/>
            <person name="David A.S."/>
            <person name="May G."/>
            <person name="Haridas S."/>
            <person name="Lim J."/>
            <person name="Wang M."/>
            <person name="Labutti K."/>
            <person name="Lipzen A."/>
            <person name="Barry K."/>
            <person name="Grigoriev I.V."/>
        </authorList>
    </citation>
    <scope>NUCLEOTIDE SEQUENCE [LARGE SCALE GENOMIC DNA]</scope>
    <source>
        <strain evidence="3">J235TASD1</strain>
    </source>
</reference>
<keyword evidence="3" id="KW-1185">Reference proteome</keyword>
<dbReference type="EMBL" id="KQ964374">
    <property type="protein sequence ID" value="KXJ84631.1"/>
    <property type="molecule type" value="Genomic_DNA"/>
</dbReference>
<organism evidence="2 3">
    <name type="scientific">Microdochium bolleyi</name>
    <dbReference type="NCBI Taxonomy" id="196109"/>
    <lineage>
        <taxon>Eukaryota</taxon>
        <taxon>Fungi</taxon>
        <taxon>Dikarya</taxon>
        <taxon>Ascomycota</taxon>
        <taxon>Pezizomycotina</taxon>
        <taxon>Sordariomycetes</taxon>
        <taxon>Xylariomycetidae</taxon>
        <taxon>Xylariales</taxon>
        <taxon>Microdochiaceae</taxon>
        <taxon>Microdochium</taxon>
    </lineage>
</organism>
<gene>
    <name evidence="2" type="ORF">Micbo1qcDRAFT_170092</name>
</gene>
<feature type="compositionally biased region" description="Polar residues" evidence="1">
    <location>
        <begin position="1"/>
        <end position="11"/>
    </location>
</feature>
<proteinExistence type="predicted"/>
<name>A0A136II54_9PEZI</name>
<protein>
    <submittedName>
        <fullName evidence="2">Uncharacterized protein</fullName>
    </submittedName>
</protein>
<evidence type="ECO:0000313" key="3">
    <source>
        <dbReference type="Proteomes" id="UP000070501"/>
    </source>
</evidence>
<feature type="region of interest" description="Disordered" evidence="1">
    <location>
        <begin position="1"/>
        <end position="20"/>
    </location>
</feature>
<dbReference type="Proteomes" id="UP000070501">
    <property type="component" value="Unassembled WGS sequence"/>
</dbReference>
<evidence type="ECO:0000313" key="2">
    <source>
        <dbReference type="EMBL" id="KXJ84631.1"/>
    </source>
</evidence>
<dbReference type="AlphaFoldDB" id="A0A136II54"/>
<evidence type="ECO:0000256" key="1">
    <source>
        <dbReference type="SAM" id="MobiDB-lite"/>
    </source>
</evidence>